<dbReference type="OrthoDB" id="291792at2759"/>
<reference evidence="3" key="5">
    <citation type="submission" date="2018-04" db="UniProtKB">
        <authorList>
            <consortium name="EnsemblFungi"/>
        </authorList>
    </citation>
    <scope>IDENTIFICATION</scope>
    <source>
        <strain evidence="3">R3-111a-1</strain>
    </source>
</reference>
<dbReference type="EMBL" id="GL385395">
    <property type="protein sequence ID" value="EJT82124.1"/>
    <property type="molecule type" value="Genomic_DNA"/>
</dbReference>
<evidence type="ECO:0000256" key="1">
    <source>
        <dbReference type="SAM" id="MobiDB-lite"/>
    </source>
</evidence>
<dbReference type="EnsemblFungi" id="EJT82124">
    <property type="protein sequence ID" value="EJT82124"/>
    <property type="gene ID" value="GGTG_02098"/>
</dbReference>
<proteinExistence type="predicted"/>
<feature type="region of interest" description="Disordered" evidence="1">
    <location>
        <begin position="593"/>
        <end position="634"/>
    </location>
</feature>
<feature type="compositionally biased region" description="Acidic residues" evidence="1">
    <location>
        <begin position="593"/>
        <end position="614"/>
    </location>
</feature>
<protein>
    <recommendedName>
        <fullName evidence="5">Transmembrane protein 135 N-terminal domain-containing protein</fullName>
    </recommendedName>
</protein>
<dbReference type="eggNOG" id="ENOG502RQQG">
    <property type="taxonomic scope" value="Eukaryota"/>
</dbReference>
<keyword evidence="4" id="KW-1185">Reference proteome</keyword>
<organism evidence="2">
    <name type="scientific">Gaeumannomyces tritici (strain R3-111a-1)</name>
    <name type="common">Wheat and barley take-all root rot fungus</name>
    <name type="synonym">Gaeumannomyces graminis var. tritici</name>
    <dbReference type="NCBI Taxonomy" id="644352"/>
    <lineage>
        <taxon>Eukaryota</taxon>
        <taxon>Fungi</taxon>
        <taxon>Dikarya</taxon>
        <taxon>Ascomycota</taxon>
        <taxon>Pezizomycotina</taxon>
        <taxon>Sordariomycetes</taxon>
        <taxon>Sordariomycetidae</taxon>
        <taxon>Magnaporthales</taxon>
        <taxon>Magnaporthaceae</taxon>
        <taxon>Gaeumannomyces</taxon>
    </lineage>
</organism>
<sequence length="634" mass="69652">MASSAGGGPPAASRAVSDPILRNALRYTVSAREYATLHKYILSRSRVLKRNAPSVETVARIVNGDAGARPAVSSTPGDGSGGGATATGLEPASGGGRAGRGKGKKQQQQQQDAAATPPPVNDYNARAVRHSMRVFIATSIAMKTWSIVLKRIMGAKKDQAAAAAAAAASKKEPLYKSPTFRLSLSLSSILLLYRLLFRFFTRLRLHLLDPSAEPFRRRNPRTAGTLTSPYAPAVGASLAGLALGIYPAQQLRVSVAIYALFRALEFGWNAAEENGMVWGWDKGGRVRRERPWWWGSWMLQPLAFGQLLHACVLDRDCFPSQYGDMIFKWSGTYLQQRPPKYPRSLPWPGTYDIVDSLATMAKLNWPPFVSPTLFPDKTNTLPPQLSAIAPLSNRAHPLLTSLSCATLHPHDPSCARTYLTFWLRSFPAAARFFLAAYALMALPRFRLLYHAPASVLRRLLASALRTATFATGAVSTAWASICLLQAWLPRGALATQRFFLGGMAAGLWAWAERSRGRAVFLYSARQSVDSLWKVGVKRRWWRAMAAGDVWVFVLAVMLTGVVYERDAAAGIPDPTWRRGVSWVRGEGWRDWAMEADEEEDDEDEQGGEGEEEGEAERMEVGVDEGSGVLLRKEE</sequence>
<dbReference type="GeneID" id="20342556"/>
<feature type="compositionally biased region" description="Low complexity" evidence="1">
    <location>
        <begin position="106"/>
        <end position="115"/>
    </location>
</feature>
<dbReference type="AlphaFoldDB" id="J3NLE9"/>
<reference evidence="4" key="1">
    <citation type="submission" date="2010-07" db="EMBL/GenBank/DDBJ databases">
        <title>The genome sequence of Gaeumannomyces graminis var. tritici strain R3-111a-1.</title>
        <authorList>
            <consortium name="The Broad Institute Genome Sequencing Platform"/>
            <person name="Ma L.-J."/>
            <person name="Dead R."/>
            <person name="Young S."/>
            <person name="Zeng Q."/>
            <person name="Koehrsen M."/>
            <person name="Alvarado L."/>
            <person name="Berlin A."/>
            <person name="Chapman S.B."/>
            <person name="Chen Z."/>
            <person name="Freedman E."/>
            <person name="Gellesch M."/>
            <person name="Goldberg J."/>
            <person name="Griggs A."/>
            <person name="Gujja S."/>
            <person name="Heilman E.R."/>
            <person name="Heiman D."/>
            <person name="Hepburn T."/>
            <person name="Howarth C."/>
            <person name="Jen D."/>
            <person name="Larson L."/>
            <person name="Mehta T."/>
            <person name="Neiman D."/>
            <person name="Pearson M."/>
            <person name="Roberts A."/>
            <person name="Saif S."/>
            <person name="Shea T."/>
            <person name="Shenoy N."/>
            <person name="Sisk P."/>
            <person name="Stolte C."/>
            <person name="Sykes S."/>
            <person name="Walk T."/>
            <person name="White J."/>
            <person name="Yandava C."/>
            <person name="Haas B."/>
            <person name="Nusbaum C."/>
            <person name="Birren B."/>
        </authorList>
    </citation>
    <scope>NUCLEOTIDE SEQUENCE [LARGE SCALE GENOMIC DNA]</scope>
    <source>
        <strain evidence="4">R3-111a-1</strain>
    </source>
</reference>
<dbReference type="PANTHER" id="PTHR12459:SF19">
    <property type="entry name" value="TRANSMEMBRANE PROTEIN 135 N-TERMINAL DOMAIN-CONTAINING PROTEIN"/>
    <property type="match status" value="1"/>
</dbReference>
<dbReference type="Proteomes" id="UP000006039">
    <property type="component" value="Unassembled WGS sequence"/>
</dbReference>
<dbReference type="HOGENOM" id="CLU_038406_0_0_1"/>
<evidence type="ECO:0008006" key="5">
    <source>
        <dbReference type="Google" id="ProtNLM"/>
    </source>
</evidence>
<name>J3NLE9_GAET3</name>
<dbReference type="PANTHER" id="PTHR12459">
    <property type="entry name" value="TRANSMEMBRANE PROTEIN 135-RELATED"/>
    <property type="match status" value="1"/>
</dbReference>
<reference evidence="2" key="3">
    <citation type="submission" date="2010-09" db="EMBL/GenBank/DDBJ databases">
        <title>Annotation of Gaeumannomyces graminis var. tritici R3-111a-1.</title>
        <authorList>
            <consortium name="The Broad Institute Genome Sequencing Platform"/>
            <person name="Ma L.-J."/>
            <person name="Dead R."/>
            <person name="Young S.K."/>
            <person name="Zeng Q."/>
            <person name="Gargeya S."/>
            <person name="Fitzgerald M."/>
            <person name="Haas B."/>
            <person name="Abouelleil A."/>
            <person name="Alvarado L."/>
            <person name="Arachchi H.M."/>
            <person name="Berlin A."/>
            <person name="Brown A."/>
            <person name="Chapman S.B."/>
            <person name="Chen Z."/>
            <person name="Dunbar C."/>
            <person name="Freedman E."/>
            <person name="Gearin G."/>
            <person name="Gellesch M."/>
            <person name="Goldberg J."/>
            <person name="Griggs A."/>
            <person name="Gujja S."/>
            <person name="Heiman D."/>
            <person name="Howarth C."/>
            <person name="Larson L."/>
            <person name="Lui A."/>
            <person name="MacDonald P.J.P."/>
            <person name="Mehta T."/>
            <person name="Montmayeur A."/>
            <person name="Murphy C."/>
            <person name="Neiman D."/>
            <person name="Pearson M."/>
            <person name="Priest M."/>
            <person name="Roberts A."/>
            <person name="Saif S."/>
            <person name="Shea T."/>
            <person name="Shenoy N."/>
            <person name="Sisk P."/>
            <person name="Stolte C."/>
            <person name="Sykes S."/>
            <person name="Yandava C."/>
            <person name="Wortman J."/>
            <person name="Nusbaum C."/>
            <person name="Birren B."/>
        </authorList>
    </citation>
    <scope>NUCLEOTIDE SEQUENCE</scope>
    <source>
        <strain evidence="2">R3-111a-1</strain>
    </source>
</reference>
<reference evidence="3" key="4">
    <citation type="journal article" date="2015" name="G3 (Bethesda)">
        <title>Genome sequences of three phytopathogenic species of the Magnaporthaceae family of fungi.</title>
        <authorList>
            <person name="Okagaki L.H."/>
            <person name="Nunes C.C."/>
            <person name="Sailsbery J."/>
            <person name="Clay B."/>
            <person name="Brown D."/>
            <person name="John T."/>
            <person name="Oh Y."/>
            <person name="Young N."/>
            <person name="Fitzgerald M."/>
            <person name="Haas B.J."/>
            <person name="Zeng Q."/>
            <person name="Young S."/>
            <person name="Adiconis X."/>
            <person name="Fan L."/>
            <person name="Levin J.Z."/>
            <person name="Mitchell T.K."/>
            <person name="Okubara P.A."/>
            <person name="Farman M.L."/>
            <person name="Kohn L.M."/>
            <person name="Birren B."/>
            <person name="Ma L.-J."/>
            <person name="Dean R.A."/>
        </authorList>
    </citation>
    <scope>NUCLEOTIDE SEQUENCE</scope>
    <source>
        <strain evidence="3">R3-111a-1</strain>
    </source>
</reference>
<gene>
    <name evidence="3" type="primary">20342556</name>
    <name evidence="2" type="ORF">GGTG_02098</name>
</gene>
<evidence type="ECO:0000313" key="4">
    <source>
        <dbReference type="Proteomes" id="UP000006039"/>
    </source>
</evidence>
<dbReference type="InterPro" id="IPR026749">
    <property type="entry name" value="Tmem135"/>
</dbReference>
<evidence type="ECO:0000313" key="2">
    <source>
        <dbReference type="EMBL" id="EJT82124.1"/>
    </source>
</evidence>
<dbReference type="RefSeq" id="XP_009218133.1">
    <property type="nucleotide sequence ID" value="XM_009219869.1"/>
</dbReference>
<reference evidence="2" key="2">
    <citation type="submission" date="2010-07" db="EMBL/GenBank/DDBJ databases">
        <authorList>
            <consortium name="The Broad Institute Genome Sequencing Platform"/>
            <consortium name="Broad Institute Genome Sequencing Center for Infectious Disease"/>
            <person name="Ma L.-J."/>
            <person name="Dead R."/>
            <person name="Young S."/>
            <person name="Zeng Q."/>
            <person name="Koehrsen M."/>
            <person name="Alvarado L."/>
            <person name="Berlin A."/>
            <person name="Chapman S.B."/>
            <person name="Chen Z."/>
            <person name="Freedman E."/>
            <person name="Gellesch M."/>
            <person name="Goldberg J."/>
            <person name="Griggs A."/>
            <person name="Gujja S."/>
            <person name="Heilman E.R."/>
            <person name="Heiman D."/>
            <person name="Hepburn T."/>
            <person name="Howarth C."/>
            <person name="Jen D."/>
            <person name="Larson L."/>
            <person name="Mehta T."/>
            <person name="Neiman D."/>
            <person name="Pearson M."/>
            <person name="Roberts A."/>
            <person name="Saif S."/>
            <person name="Shea T."/>
            <person name="Shenoy N."/>
            <person name="Sisk P."/>
            <person name="Stolte C."/>
            <person name="Sykes S."/>
            <person name="Walk T."/>
            <person name="White J."/>
            <person name="Yandava C."/>
            <person name="Haas B."/>
            <person name="Nusbaum C."/>
            <person name="Birren B."/>
        </authorList>
    </citation>
    <scope>NUCLEOTIDE SEQUENCE</scope>
    <source>
        <strain evidence="2">R3-111a-1</strain>
    </source>
</reference>
<dbReference type="VEuPathDB" id="FungiDB:GGTG_02098"/>
<feature type="region of interest" description="Disordered" evidence="1">
    <location>
        <begin position="67"/>
        <end position="123"/>
    </location>
</feature>
<evidence type="ECO:0000313" key="3">
    <source>
        <dbReference type="EnsemblFungi" id="EJT82124"/>
    </source>
</evidence>
<accession>J3NLE9</accession>